<proteinExistence type="predicted"/>
<accession>A0ABR3XLX5</accession>
<dbReference type="Proteomes" id="UP001583177">
    <property type="component" value="Unassembled WGS sequence"/>
</dbReference>
<protein>
    <submittedName>
        <fullName evidence="2">Uncharacterized protein</fullName>
    </submittedName>
</protein>
<feature type="compositionally biased region" description="Basic and acidic residues" evidence="1">
    <location>
        <begin position="372"/>
        <end position="397"/>
    </location>
</feature>
<sequence>MHVLTFNTRSAVAHGFEMIIVVRDSTLDSDKVKIKGSIGSGFDDSLRRTQSYRVLKSQPPEPLAPRFLERGSASGANVYPAPLAISTTPPEPAAFLTMDLEVVKASTSFSEAVGRPITQSLRLTDMLALGDREKMVALQRQMQDEQARREPNYLPPMYVKQEEDHVLRSLGFSREEMAGYALELQENFRFNDQAGQLRNLPVRLGLAKRGSIYFVVVVVNTNTALRGFQPPTPSPQGRDPRDLAYSYPTPQMPYPQPTPVSATFDHGRGRSVSDVAYLPRQPVTPGQMMPGLSPRLSSSYAASPSRPDYPAGQPAYQIPRSELSTAPRTSQAPGYQLPPIRQPAQFQTQAQTQQPQYQHQPQQLGGPSEQGWPRDDRQRVHIEGLIDRPDPARRHHG</sequence>
<organism evidence="2 3">
    <name type="scientific">Diaporthe australafricana</name>
    <dbReference type="NCBI Taxonomy" id="127596"/>
    <lineage>
        <taxon>Eukaryota</taxon>
        <taxon>Fungi</taxon>
        <taxon>Dikarya</taxon>
        <taxon>Ascomycota</taxon>
        <taxon>Pezizomycotina</taxon>
        <taxon>Sordariomycetes</taxon>
        <taxon>Sordariomycetidae</taxon>
        <taxon>Diaporthales</taxon>
        <taxon>Diaporthaceae</taxon>
        <taxon>Diaporthe</taxon>
    </lineage>
</organism>
<evidence type="ECO:0000313" key="2">
    <source>
        <dbReference type="EMBL" id="KAL1876547.1"/>
    </source>
</evidence>
<feature type="compositionally biased region" description="Polar residues" evidence="1">
    <location>
        <begin position="322"/>
        <end position="333"/>
    </location>
</feature>
<comment type="caution">
    <text evidence="2">The sequence shown here is derived from an EMBL/GenBank/DDBJ whole genome shotgun (WGS) entry which is preliminary data.</text>
</comment>
<reference evidence="2 3" key="1">
    <citation type="journal article" date="2024" name="IMA Fungus">
        <title>IMA Genome - F19 : A genome assembly and annotation guide to empower mycologists, including annotated draft genome sequences of Ceratocystis pirilliformis, Diaporthe australafricana, Fusarium ophioides, Paecilomyces lecythidis, and Sporothrix stenoceras.</title>
        <authorList>
            <person name="Aylward J."/>
            <person name="Wilson A.M."/>
            <person name="Visagie C.M."/>
            <person name="Spraker J."/>
            <person name="Barnes I."/>
            <person name="Buitendag C."/>
            <person name="Ceriani C."/>
            <person name="Del Mar Angel L."/>
            <person name="du Plessis D."/>
            <person name="Fuchs T."/>
            <person name="Gasser K."/>
            <person name="Kramer D."/>
            <person name="Li W."/>
            <person name="Munsamy K."/>
            <person name="Piso A."/>
            <person name="Price J.L."/>
            <person name="Sonnekus B."/>
            <person name="Thomas C."/>
            <person name="van der Nest A."/>
            <person name="van Dijk A."/>
            <person name="van Heerden A."/>
            <person name="van Vuuren N."/>
            <person name="Yilmaz N."/>
            <person name="Duong T.A."/>
            <person name="van der Merwe N.A."/>
            <person name="Wingfield M.J."/>
            <person name="Wingfield B.D."/>
        </authorList>
    </citation>
    <scope>NUCLEOTIDE SEQUENCE [LARGE SCALE GENOMIC DNA]</scope>
    <source>
        <strain evidence="2 3">CMW 18300</strain>
    </source>
</reference>
<feature type="compositionally biased region" description="Low complexity" evidence="1">
    <location>
        <begin position="342"/>
        <end position="363"/>
    </location>
</feature>
<gene>
    <name evidence="2" type="ORF">Daus18300_002791</name>
</gene>
<name>A0ABR3XLX5_9PEZI</name>
<dbReference type="EMBL" id="JAWRVE010000016">
    <property type="protein sequence ID" value="KAL1876547.1"/>
    <property type="molecule type" value="Genomic_DNA"/>
</dbReference>
<evidence type="ECO:0000256" key="1">
    <source>
        <dbReference type="SAM" id="MobiDB-lite"/>
    </source>
</evidence>
<feature type="region of interest" description="Disordered" evidence="1">
    <location>
        <begin position="225"/>
        <end position="397"/>
    </location>
</feature>
<keyword evidence="3" id="KW-1185">Reference proteome</keyword>
<evidence type="ECO:0000313" key="3">
    <source>
        <dbReference type="Proteomes" id="UP001583177"/>
    </source>
</evidence>